<reference evidence="1 2" key="1">
    <citation type="submission" date="2017-11" db="EMBL/GenBank/DDBJ databases">
        <authorList>
            <person name="Kracher B."/>
        </authorList>
    </citation>
    <scope>NUCLEOTIDE SEQUENCE [LARGE SCALE GENOMIC DNA]</scope>
    <source>
        <strain evidence="1 2">RACE1</strain>
    </source>
</reference>
<organism evidence="1 2">
    <name type="scientific">Blumeria hordei</name>
    <name type="common">Barley powdery mildew</name>
    <name type="synonym">Blumeria graminis f. sp. hordei</name>
    <dbReference type="NCBI Taxonomy" id="2867405"/>
    <lineage>
        <taxon>Eukaryota</taxon>
        <taxon>Fungi</taxon>
        <taxon>Dikarya</taxon>
        <taxon>Ascomycota</taxon>
        <taxon>Pezizomycotina</taxon>
        <taxon>Leotiomycetes</taxon>
        <taxon>Erysiphales</taxon>
        <taxon>Erysiphaceae</taxon>
        <taxon>Blumeria</taxon>
    </lineage>
</organism>
<dbReference type="AlphaFoldDB" id="A0A383UJ80"/>
<dbReference type="EMBL" id="UNSH01000003">
    <property type="protein sequence ID" value="SZE99839.1"/>
    <property type="molecule type" value="Genomic_DNA"/>
</dbReference>
<accession>A0A383UJ80</accession>
<evidence type="ECO:0000313" key="1">
    <source>
        <dbReference type="EMBL" id="SZE99839.1"/>
    </source>
</evidence>
<gene>
    <name evidence="1" type="ORF">BLGHR1_10558</name>
</gene>
<protein>
    <submittedName>
        <fullName evidence="1">Uncharacterized protein</fullName>
    </submittedName>
</protein>
<dbReference type="VEuPathDB" id="FungiDB:BLGHR1_10558"/>
<proteinExistence type="predicted"/>
<evidence type="ECO:0000313" key="2">
    <source>
        <dbReference type="Proteomes" id="UP000275772"/>
    </source>
</evidence>
<dbReference type="Proteomes" id="UP000275772">
    <property type="component" value="Unassembled WGS sequence"/>
</dbReference>
<name>A0A383UJ80_BLUHO</name>
<sequence>MKCFYLLVSPATKLNDRILLSYNFLPLSPPAKSIQFYTYDHGDYFLNPFQRWLKNFNDKHLHFTQSPIMRMFDASGKYCSEDEKGYTLAYDYITLEARLERTQVKYRDAVEYNYNLCVAQLSDLVEGSIISFSMVKEGLVPGCRVKHLMKYIMSKESVILDSTTQCEERKESVCFVADIALDANEILDSYHYLTLAKMGHANTYLVSIAEKLYIIKDSSENNEYFIYTRNRRQSDEEVIQYLIQNESNGIRAEEPNLKLARFRIL</sequence>